<evidence type="ECO:0000259" key="3">
    <source>
        <dbReference type="Pfam" id="PF01464"/>
    </source>
</evidence>
<dbReference type="InterPro" id="IPR023346">
    <property type="entry name" value="Lysozyme-like_dom_sf"/>
</dbReference>
<dbReference type="CDD" id="cd00254">
    <property type="entry name" value="LT-like"/>
    <property type="match status" value="1"/>
</dbReference>
<evidence type="ECO:0000313" key="4">
    <source>
        <dbReference type="EMBL" id="MTR82112.1"/>
    </source>
</evidence>
<dbReference type="PANTHER" id="PTHR37423">
    <property type="entry name" value="SOLUBLE LYTIC MUREIN TRANSGLYCOSYLASE-RELATED"/>
    <property type="match status" value="1"/>
</dbReference>
<evidence type="ECO:0000313" key="5">
    <source>
        <dbReference type="Proteomes" id="UP000446657"/>
    </source>
</evidence>
<dbReference type="Pfam" id="PF01464">
    <property type="entry name" value="SLT"/>
    <property type="match status" value="1"/>
</dbReference>
<gene>
    <name evidence="4" type="ORF">GMD30_10480</name>
</gene>
<dbReference type="AlphaFoldDB" id="A0A844KN01"/>
<dbReference type="RefSeq" id="WP_155176932.1">
    <property type="nucleotide sequence ID" value="NZ_WNAK01000019.1"/>
</dbReference>
<evidence type="ECO:0000256" key="2">
    <source>
        <dbReference type="SAM" id="MobiDB-lite"/>
    </source>
</evidence>
<dbReference type="InterPro" id="IPR008258">
    <property type="entry name" value="Transglycosylase_SLT_dom_1"/>
</dbReference>
<proteinExistence type="inferred from homology"/>
<sequence length="241" mass="25088">MGVTVLPYIDQTQTARLQEAASANIQTPKNTDEAVTTFKECLVSAERSVQAMAVDALLAASNSGAVSLDTVQQILGFTPQTDAPVDTSPVADTPAISSSSATNSTTSSGSASSPENLEEYFKEASETYGVDINLLKAIAKQESNFNPSATSSAGAMGVMQLMPSTAKGLGVTNAYDAQQNIMGGAKLMAQNLKKYNGDVSLALAAYNAGGGNVDKYGGIPPFKETQNYVKKVLGYYQNSNA</sequence>
<feature type="region of interest" description="Disordered" evidence="2">
    <location>
        <begin position="79"/>
        <end position="116"/>
    </location>
</feature>
<dbReference type="Gene3D" id="1.10.530.10">
    <property type="match status" value="1"/>
</dbReference>
<dbReference type="GO" id="GO:0000270">
    <property type="term" value="P:peptidoglycan metabolic process"/>
    <property type="evidence" value="ECO:0007669"/>
    <property type="project" value="InterPro"/>
</dbReference>
<dbReference type="Proteomes" id="UP000446657">
    <property type="component" value="Unassembled WGS sequence"/>
</dbReference>
<accession>A0A844KN01</accession>
<dbReference type="InterPro" id="IPR000189">
    <property type="entry name" value="Transglyc_AS"/>
</dbReference>
<feature type="compositionally biased region" description="Low complexity" evidence="2">
    <location>
        <begin position="95"/>
        <end position="113"/>
    </location>
</feature>
<comment type="similarity">
    <text evidence="1">Belongs to the transglycosylase Slt family.</text>
</comment>
<evidence type="ECO:0000256" key="1">
    <source>
        <dbReference type="ARBA" id="ARBA00007734"/>
    </source>
</evidence>
<dbReference type="GO" id="GO:0008933">
    <property type="term" value="F:peptidoglycan lytic transglycosylase activity"/>
    <property type="evidence" value="ECO:0007669"/>
    <property type="project" value="InterPro"/>
</dbReference>
<reference evidence="4 5" key="1">
    <citation type="journal article" date="2019" name="Nat. Med.">
        <title>A library of human gut bacterial isolates paired with longitudinal multiomics data enables mechanistic microbiome research.</title>
        <authorList>
            <person name="Poyet M."/>
            <person name="Groussin M."/>
            <person name="Gibbons S.M."/>
            <person name="Avila-Pacheco J."/>
            <person name="Jiang X."/>
            <person name="Kearney S.M."/>
            <person name="Perrotta A.R."/>
            <person name="Berdy B."/>
            <person name="Zhao S."/>
            <person name="Lieberman T.D."/>
            <person name="Swanson P.K."/>
            <person name="Smith M."/>
            <person name="Roesemann S."/>
            <person name="Alexander J.E."/>
            <person name="Rich S.A."/>
            <person name="Livny J."/>
            <person name="Vlamakis H."/>
            <person name="Clish C."/>
            <person name="Bullock K."/>
            <person name="Deik A."/>
            <person name="Scott J."/>
            <person name="Pierce K.A."/>
            <person name="Xavier R.J."/>
            <person name="Alm E.J."/>
        </authorList>
    </citation>
    <scope>NUCLEOTIDE SEQUENCE [LARGE SCALE GENOMIC DNA]</scope>
    <source>
        <strain evidence="4 5">BIOML-A1</strain>
    </source>
</reference>
<dbReference type="PANTHER" id="PTHR37423:SF2">
    <property type="entry name" value="MEMBRANE-BOUND LYTIC MUREIN TRANSGLYCOSYLASE C"/>
    <property type="match status" value="1"/>
</dbReference>
<organism evidence="4 5">
    <name type="scientific">Roseburia faecis</name>
    <dbReference type="NCBI Taxonomy" id="301302"/>
    <lineage>
        <taxon>Bacteria</taxon>
        <taxon>Bacillati</taxon>
        <taxon>Bacillota</taxon>
        <taxon>Clostridia</taxon>
        <taxon>Lachnospirales</taxon>
        <taxon>Lachnospiraceae</taxon>
        <taxon>Roseburia</taxon>
    </lineage>
</organism>
<dbReference type="EMBL" id="WNAL01000020">
    <property type="protein sequence ID" value="MTR82112.1"/>
    <property type="molecule type" value="Genomic_DNA"/>
</dbReference>
<name>A0A844KN01_9FIRM</name>
<comment type="caution">
    <text evidence="4">The sequence shown here is derived from an EMBL/GenBank/DDBJ whole genome shotgun (WGS) entry which is preliminary data.</text>
</comment>
<dbReference type="SUPFAM" id="SSF53955">
    <property type="entry name" value="Lysozyme-like"/>
    <property type="match status" value="1"/>
</dbReference>
<dbReference type="PROSITE" id="PS00922">
    <property type="entry name" value="TRANSGLYCOSYLASE"/>
    <property type="match status" value="1"/>
</dbReference>
<feature type="domain" description="Transglycosylase SLT" evidence="3">
    <location>
        <begin position="119"/>
        <end position="228"/>
    </location>
</feature>
<dbReference type="GO" id="GO:0016020">
    <property type="term" value="C:membrane"/>
    <property type="evidence" value="ECO:0007669"/>
    <property type="project" value="InterPro"/>
</dbReference>
<protein>
    <submittedName>
        <fullName evidence="4">Transglycosylase SLT domain-containing protein</fullName>
    </submittedName>
</protein>